<feature type="compositionally biased region" description="Acidic residues" evidence="8">
    <location>
        <begin position="311"/>
        <end position="333"/>
    </location>
</feature>
<evidence type="ECO:0000256" key="8">
    <source>
        <dbReference type="SAM" id="MobiDB-lite"/>
    </source>
</evidence>
<dbReference type="PANTHER" id="PTHR11875">
    <property type="entry name" value="TESTIS-SPECIFIC Y-ENCODED PROTEIN"/>
    <property type="match status" value="1"/>
</dbReference>
<protein>
    <submittedName>
        <fullName evidence="10">Nucleosome assembly protein 12-like</fullName>
    </submittedName>
</protein>
<dbReference type="GO" id="GO:0005634">
    <property type="term" value="C:nucleus"/>
    <property type="evidence" value="ECO:0007669"/>
    <property type="project" value="UniProtKB-SubCell"/>
</dbReference>
<dbReference type="Proteomes" id="UP000515151">
    <property type="component" value="Chromosome 3"/>
</dbReference>
<evidence type="ECO:0000256" key="4">
    <source>
        <dbReference type="ARBA" id="ARBA00022490"/>
    </source>
</evidence>
<keyword evidence="5" id="KW-0143">Chaperone</keyword>
<gene>
    <name evidence="10" type="primary">LOC116200483</name>
</gene>
<dbReference type="SUPFAM" id="SSF143113">
    <property type="entry name" value="NAP-like"/>
    <property type="match status" value="1"/>
</dbReference>
<evidence type="ECO:0000256" key="3">
    <source>
        <dbReference type="ARBA" id="ARBA00009947"/>
    </source>
</evidence>
<reference evidence="10" key="2">
    <citation type="submission" date="2025-08" db="UniProtKB">
        <authorList>
            <consortium name="RefSeq"/>
        </authorList>
    </citation>
    <scope>IDENTIFICATION</scope>
    <source>
        <tissue evidence="10">Leaf</tissue>
    </source>
</reference>
<dbReference type="Gene3D" id="3.30.1120.90">
    <property type="entry name" value="Nucleosome assembly protein"/>
    <property type="match status" value="1"/>
</dbReference>
<keyword evidence="6" id="KW-0539">Nucleus</keyword>
<dbReference type="GO" id="GO:0000724">
    <property type="term" value="P:double-strand break repair via homologous recombination"/>
    <property type="evidence" value="ECO:0007669"/>
    <property type="project" value="UniProtKB-ARBA"/>
</dbReference>
<reference evidence="9" key="1">
    <citation type="journal article" date="2020" name="Plant Biotechnol. J.">
        <title>The pomegranate (Punica granatum L.) draft genome dissects genetic divergence between soft- and hard-seeded cultivars.</title>
        <authorList>
            <person name="Luo X."/>
            <person name="Li H."/>
            <person name="Wu Z."/>
            <person name="Yao W."/>
            <person name="Zhao P."/>
            <person name="Cao D."/>
            <person name="Yu H."/>
            <person name="Li K."/>
            <person name="Poudel K."/>
            <person name="Zhao D."/>
            <person name="Zhang F."/>
            <person name="Xia X."/>
            <person name="Chen L."/>
            <person name="Wang Q."/>
            <person name="Jing D."/>
            <person name="Cao S."/>
        </authorList>
    </citation>
    <scope>NUCLEOTIDE SEQUENCE [LARGE SCALE GENOMIC DNA]</scope>
    <source>
        <strain evidence="9">cv. Tunisia</strain>
    </source>
</reference>
<keyword evidence="9" id="KW-1185">Reference proteome</keyword>
<evidence type="ECO:0000256" key="1">
    <source>
        <dbReference type="ARBA" id="ARBA00004123"/>
    </source>
</evidence>
<dbReference type="Gene3D" id="1.20.5.1500">
    <property type="match status" value="1"/>
</dbReference>
<dbReference type="GO" id="GO:0005737">
    <property type="term" value="C:cytoplasm"/>
    <property type="evidence" value="ECO:0007669"/>
    <property type="project" value="UniProtKB-SubCell"/>
</dbReference>
<evidence type="ECO:0000313" key="10">
    <source>
        <dbReference type="RefSeq" id="XP_031387193.1"/>
    </source>
</evidence>
<evidence type="ECO:0000313" key="9">
    <source>
        <dbReference type="Proteomes" id="UP000515151"/>
    </source>
</evidence>
<dbReference type="FunFam" id="3.30.1120.90:FF:000005">
    <property type="entry name" value="Nucleosome assembly protein11"/>
    <property type="match status" value="1"/>
</dbReference>
<organism evidence="9 10">
    <name type="scientific">Punica granatum</name>
    <name type="common">Pomegranate</name>
    <dbReference type="NCBI Taxonomy" id="22663"/>
    <lineage>
        <taxon>Eukaryota</taxon>
        <taxon>Viridiplantae</taxon>
        <taxon>Streptophyta</taxon>
        <taxon>Embryophyta</taxon>
        <taxon>Tracheophyta</taxon>
        <taxon>Spermatophyta</taxon>
        <taxon>Magnoliopsida</taxon>
        <taxon>eudicotyledons</taxon>
        <taxon>Gunneridae</taxon>
        <taxon>Pentapetalae</taxon>
        <taxon>rosids</taxon>
        <taxon>malvids</taxon>
        <taxon>Myrtales</taxon>
        <taxon>Lythraceae</taxon>
        <taxon>Punica</taxon>
    </lineage>
</organism>
<sequence length="333" mass="38910">MSPKTIAVNLAGGREVQNNKVPTEPTKLHGWCKQGWIYFAHSGQDKLRYILLKVPDYNLPFIWRRVKVLKEIQGVHDEHEVEFLKEMAVLKAKYQNLYQPLYAKRYEIVNGLVEVHGTLNNAIKDHDDGTKGIPNFWLTVLKNNEVLAHKIFKRDEELLQYLQDIKWSMMESPKGFKLEFFFNKNPYFKNSILTKIYHMIDGEEPILEKATGTEIEWYPGKCLTPTSPMEKLVEKKANFVSKSKEHKSFFHFFSPPEIPARRDNLDEESADKFEKYMEQDYDIGTTIRDKIIPHAIKWFTGEAQASSYDHDGDEDSDDEESNDEDYSDEESND</sequence>
<keyword evidence="4" id="KW-0963">Cytoplasm</keyword>
<dbReference type="GO" id="GO:0006334">
    <property type="term" value="P:nucleosome assembly"/>
    <property type="evidence" value="ECO:0007669"/>
    <property type="project" value="InterPro"/>
</dbReference>
<dbReference type="InterPro" id="IPR037231">
    <property type="entry name" value="NAP-like_sf"/>
</dbReference>
<dbReference type="GeneID" id="116200483"/>
<dbReference type="GO" id="GO:0042393">
    <property type="term" value="F:histone binding"/>
    <property type="evidence" value="ECO:0007669"/>
    <property type="project" value="UniProtKB-ARBA"/>
</dbReference>
<dbReference type="OrthoDB" id="27325at2759"/>
<evidence type="ECO:0000256" key="2">
    <source>
        <dbReference type="ARBA" id="ARBA00004496"/>
    </source>
</evidence>
<dbReference type="FunFam" id="1.20.5.1500:FF:000001">
    <property type="entry name" value="Nucleosome assembly protein 1-like 1"/>
    <property type="match status" value="1"/>
</dbReference>
<comment type="similarity">
    <text evidence="3 7">Belongs to the nucleosome assembly protein (NAP) family.</text>
</comment>
<dbReference type="RefSeq" id="XP_031387193.1">
    <property type="nucleotide sequence ID" value="XM_031531333.1"/>
</dbReference>
<name>A0A6P8D787_PUNGR</name>
<dbReference type="AlphaFoldDB" id="A0A6P8D787"/>
<comment type="subcellular location">
    <subcellularLocation>
        <location evidence="2">Cytoplasm</location>
    </subcellularLocation>
    <subcellularLocation>
        <location evidence="1">Nucleus</location>
    </subcellularLocation>
</comment>
<feature type="region of interest" description="Disordered" evidence="8">
    <location>
        <begin position="303"/>
        <end position="333"/>
    </location>
</feature>
<evidence type="ECO:0000256" key="5">
    <source>
        <dbReference type="ARBA" id="ARBA00023186"/>
    </source>
</evidence>
<evidence type="ECO:0000256" key="7">
    <source>
        <dbReference type="RuleBase" id="RU003876"/>
    </source>
</evidence>
<dbReference type="Pfam" id="PF00956">
    <property type="entry name" value="NAP"/>
    <property type="match status" value="1"/>
</dbReference>
<proteinExistence type="inferred from homology"/>
<accession>A0A6P8D787</accession>
<evidence type="ECO:0000256" key="6">
    <source>
        <dbReference type="ARBA" id="ARBA00023242"/>
    </source>
</evidence>
<dbReference type="InterPro" id="IPR002164">
    <property type="entry name" value="NAP_family"/>
</dbReference>